<dbReference type="STRING" id="97972.A0A2V1DEJ9"/>
<feature type="region of interest" description="Disordered" evidence="1">
    <location>
        <begin position="1621"/>
        <end position="1656"/>
    </location>
</feature>
<feature type="region of interest" description="Disordered" evidence="1">
    <location>
        <begin position="1"/>
        <end position="148"/>
    </location>
</feature>
<feature type="compositionally biased region" description="Polar residues" evidence="1">
    <location>
        <begin position="22"/>
        <end position="32"/>
    </location>
</feature>
<gene>
    <name evidence="2" type="ORF">DM02DRAFT_617189</name>
</gene>
<evidence type="ECO:0008006" key="4">
    <source>
        <dbReference type="Google" id="ProtNLM"/>
    </source>
</evidence>
<feature type="compositionally biased region" description="Polar residues" evidence="1">
    <location>
        <begin position="336"/>
        <end position="354"/>
    </location>
</feature>
<dbReference type="InterPro" id="IPR019021">
    <property type="entry name" value="Mms22"/>
</dbReference>
<feature type="region of interest" description="Disordered" evidence="1">
    <location>
        <begin position="163"/>
        <end position="210"/>
    </location>
</feature>
<feature type="compositionally biased region" description="Polar residues" evidence="1">
    <location>
        <begin position="54"/>
        <end position="71"/>
    </location>
</feature>
<feature type="compositionally biased region" description="Basic residues" evidence="1">
    <location>
        <begin position="356"/>
        <end position="368"/>
    </location>
</feature>
<dbReference type="GO" id="GO:0000724">
    <property type="term" value="P:double-strand break repair via homologous recombination"/>
    <property type="evidence" value="ECO:0007669"/>
    <property type="project" value="TreeGrafter"/>
</dbReference>
<dbReference type="GO" id="GO:0035361">
    <property type="term" value="C:Cul8-RING ubiquitin ligase complex"/>
    <property type="evidence" value="ECO:0007669"/>
    <property type="project" value="TreeGrafter"/>
</dbReference>
<feature type="region of interest" description="Disordered" evidence="1">
    <location>
        <begin position="609"/>
        <end position="664"/>
    </location>
</feature>
<feature type="compositionally biased region" description="Acidic residues" evidence="1">
    <location>
        <begin position="461"/>
        <end position="471"/>
    </location>
</feature>
<dbReference type="GO" id="GO:0005634">
    <property type="term" value="C:nucleus"/>
    <property type="evidence" value="ECO:0007669"/>
    <property type="project" value="InterPro"/>
</dbReference>
<accession>A0A2V1DEJ9</accession>
<name>A0A2V1DEJ9_9PLEO</name>
<dbReference type="EMBL" id="KZ805462">
    <property type="protein sequence ID" value="PVH96537.1"/>
    <property type="molecule type" value="Genomic_DNA"/>
</dbReference>
<protein>
    <recommendedName>
        <fullName evidence="4">Mus7/MMS22 family-domain-containing protein</fullName>
    </recommendedName>
</protein>
<feature type="compositionally biased region" description="Basic residues" evidence="1">
    <location>
        <begin position="443"/>
        <end position="453"/>
    </location>
</feature>
<dbReference type="PANTHER" id="PTHR28122:SF1">
    <property type="entry name" value="E3 UBIQUITIN-PROTEIN LIGASE SUBSTRATE RECEPTOR MMS22"/>
    <property type="match status" value="1"/>
</dbReference>
<organism evidence="2 3">
    <name type="scientific">Periconia macrospinosa</name>
    <dbReference type="NCBI Taxonomy" id="97972"/>
    <lineage>
        <taxon>Eukaryota</taxon>
        <taxon>Fungi</taxon>
        <taxon>Dikarya</taxon>
        <taxon>Ascomycota</taxon>
        <taxon>Pezizomycotina</taxon>
        <taxon>Dothideomycetes</taxon>
        <taxon>Pleosporomycetidae</taxon>
        <taxon>Pleosporales</taxon>
        <taxon>Massarineae</taxon>
        <taxon>Periconiaceae</taxon>
        <taxon>Periconia</taxon>
    </lineage>
</organism>
<feature type="region of interest" description="Disordered" evidence="1">
    <location>
        <begin position="490"/>
        <end position="525"/>
    </location>
</feature>
<dbReference type="Pfam" id="PF09462">
    <property type="entry name" value="Mus7"/>
    <property type="match status" value="1"/>
</dbReference>
<reference evidence="2 3" key="1">
    <citation type="journal article" date="2018" name="Sci. Rep.">
        <title>Comparative genomics provides insights into the lifestyle and reveals functional heterogeneity of dark septate endophytic fungi.</title>
        <authorList>
            <person name="Knapp D.G."/>
            <person name="Nemeth J.B."/>
            <person name="Barry K."/>
            <person name="Hainaut M."/>
            <person name="Henrissat B."/>
            <person name="Johnson J."/>
            <person name="Kuo A."/>
            <person name="Lim J.H.P."/>
            <person name="Lipzen A."/>
            <person name="Nolan M."/>
            <person name="Ohm R.A."/>
            <person name="Tamas L."/>
            <person name="Grigoriev I.V."/>
            <person name="Spatafora J.W."/>
            <person name="Nagy L.G."/>
            <person name="Kovacs G.M."/>
        </authorList>
    </citation>
    <scope>NUCLEOTIDE SEQUENCE [LARGE SCALE GENOMIC DNA]</scope>
    <source>
        <strain evidence="2 3">DSE2036</strain>
    </source>
</reference>
<feature type="compositionally biased region" description="Acidic residues" evidence="1">
    <location>
        <begin position="300"/>
        <end position="310"/>
    </location>
</feature>
<feature type="compositionally biased region" description="Basic and acidic residues" evidence="1">
    <location>
        <begin position="370"/>
        <end position="379"/>
    </location>
</feature>
<feature type="compositionally biased region" description="Basic and acidic residues" evidence="1">
    <location>
        <begin position="241"/>
        <end position="256"/>
    </location>
</feature>
<feature type="region of interest" description="Disordered" evidence="1">
    <location>
        <begin position="877"/>
        <end position="920"/>
    </location>
</feature>
<keyword evidence="3" id="KW-1185">Reference proteome</keyword>
<evidence type="ECO:0000313" key="2">
    <source>
        <dbReference type="EMBL" id="PVH96537.1"/>
    </source>
</evidence>
<feature type="compositionally biased region" description="Low complexity" evidence="1">
    <location>
        <begin position="791"/>
        <end position="800"/>
    </location>
</feature>
<dbReference type="PANTHER" id="PTHR28122">
    <property type="entry name" value="E3 UBIQUITIN-PROTEIN LIGASE SUBSTRATE RECEPTOR MMS22"/>
    <property type="match status" value="1"/>
</dbReference>
<dbReference type="OrthoDB" id="2386201at2759"/>
<evidence type="ECO:0000313" key="3">
    <source>
        <dbReference type="Proteomes" id="UP000244855"/>
    </source>
</evidence>
<dbReference type="GO" id="GO:0031297">
    <property type="term" value="P:replication fork processing"/>
    <property type="evidence" value="ECO:0007669"/>
    <property type="project" value="InterPro"/>
</dbReference>
<feature type="compositionally biased region" description="Low complexity" evidence="1">
    <location>
        <begin position="74"/>
        <end position="95"/>
    </location>
</feature>
<feature type="region of interest" description="Disordered" evidence="1">
    <location>
        <begin position="697"/>
        <end position="721"/>
    </location>
</feature>
<dbReference type="Proteomes" id="UP000244855">
    <property type="component" value="Unassembled WGS sequence"/>
</dbReference>
<feature type="region of interest" description="Disordered" evidence="1">
    <location>
        <begin position="234"/>
        <end position="256"/>
    </location>
</feature>
<proteinExistence type="predicted"/>
<feature type="region of interest" description="Disordered" evidence="1">
    <location>
        <begin position="763"/>
        <end position="837"/>
    </location>
</feature>
<feature type="region of interest" description="Disordered" evidence="1">
    <location>
        <begin position="293"/>
        <end position="478"/>
    </location>
</feature>
<evidence type="ECO:0000256" key="1">
    <source>
        <dbReference type="SAM" id="MobiDB-lite"/>
    </source>
</evidence>
<feature type="compositionally biased region" description="Basic residues" evidence="1">
    <location>
        <begin position="704"/>
        <end position="713"/>
    </location>
</feature>
<sequence>MSTWKLKGYVADSDDDEEYLEASSNRESQHASSPIRVERASSAFDSPKEDELSQHNGNNDVSGTQSGSPTPSFAPIGAAISTIIPTSTITLTPPSHGASVSNRDRTESPDILQACLNAREPSPKRITYSNVDNLGTPSEPHGSRNVSSKKIGLVDFGLENDDIFFSDDDLTKPPYNIEKEASENDLPGPPSDNENESSGLSEPPSDLEEEIAEQTAYASPKRNVRVQVLVQSPAVPSPAAESHENQQYQRERSFRQRRPEQLRPYLVEWIRYKDQLQRRGIVNVPRHRSPVRHLVRYDTDTQDLEFDPENAQDSMEQPETLVSSATTPKSARDNHQATIRRQQSLTPTRSSTLGPKTKKRKLTRKSSSRKSFENARPSESDIWSFPPSPPHASSPSPATRAIPSLMQPLTLSPEINLPTPSLSSSLRGDAPNDGDSDDDVVHPLRRSTQKRTPIHVSSDDPSTDDSEAEPSDSERRQVVKKIKGVLPASWIRMDKQKKNAKPSLSKELFNDSRPSDRASPQRGVAQKVIKNKAHTEVALEHRSQYQVPDTVSVESEDDDIAEISVRRSTEVQNHAQAAADLAAMLDKQYANDDSDTEDDRLHLFTLGGTSRKRKKQTKVTDTFTRAKKPRTSRNQTKKPTIPAARASGKLNHSTSRGSKRSPLPALSVLDMDMSPSSESRNVPDFLKVARRVAREKPDLARGSPTHKHIKLHRSRDTKDARETLEKWRSGALRQKAVARPSIHHVRQRAPLIDMDANQHNVRPISDAGVERPSSSNSKQAGLDRTQHPQPLGSLSSRLLLFRPGQSSTQTRKKVESKPQNPQRYRPGQLEGDEAQFKHTDRRFAFATGLRKVDQRYNLHHPANQTLENPMLARFLTNNETPLPPISPAPDAEKAPHPSTNKPRRRRKPNAQRIEVEAREYRQPSEPDIIEIFSKDVTANVPHIETKPVVEQNLLQGLGPYGTRYSTTFDVSLLKAGTFFHSTTFIGSEELRRALPNEVGALRNFDEAASYVAISHRATTIRCGPWDDVTFTQISNLFGNIWQFREDHGLGLHDVSRLSTNALQETSRVLRMLINYVAVGLSFLDPVDRRLFCTNLKQTIDSLFMHALNIDTSTFSEEVSQVAEARLMRMVTYLLVLTIQVHRITQHADVLGDLKHSLAELSRSMLRLVVNILLRKISQLGDFLEKNKRFAERENGIQDGDMLVESVVVCMQVDVDGLTFWDVVSQELAPRAEKVAHVKTLESLWATIFGLLPFVELDVSGTLNSERRTSFKNDNWSLVTSMLKQLFLLYPHTHRAHGISLNDYVRASLMRVHVLIKFWHWRRCDSVLKSIFDFFATNNLRLLRREQGHGSAGFLGDLPNQPSLDIVPTDTSFQIFLKCLALGLQGMRHKYSESKFRSMVFRLTPNHGRVYPKDQGLTAEDLDALRNHHDLLSTLYWASPPRCRPRLELIRGLVQHEHSHREACKLNVRTWVNLTAFQLSIREPYNSVQPFAEWHKDMMLQTLKQYRLAKTDLEEALKAGSHADSSAASMLVRQTVEKNQDQVLATLHECIAGMRRAVETGLEIAITENEYSNTTRMFLQDSALVSLLELPHLEDKRLVRVLRETLEILRLYAKLMGQLPRPEVHQSGSEESQDYGGSLDVDDIAQFDPEPSDATPTKPLEFIESALWRLLSNAFGAESAPDEKLLMECIDTWTVLSNCQVSMGHRTWSYFLDPFGKLSWQQLQRTEQKQKFGPYFIAAFIACNPAAYAGHEVECMTLLFSCLADRDSMLRFQHRLLQSIIRVDPTHPLLKNLPFFAKGDTNELDIDAETLRARRLSLISSLLANMHDDYHTSDSRDKIQLKLEYASILKVFMATMENNYRQLGQRPSMAGVYVEFVQKNVQFLQQYTADITPVDEFFTNSISFPTPSTDPTYVVGKLYSYAPKMTRPGVVKELSIFFQTVAQQAASHSQQALLTQQLKTVLGSDEAPTRDRIALRDALMQGIFPAYVEMAFSSAPGFAFAVPILQSLRGIVKAMIFDLRALDEGSIQAAYESIMSIVGAFIRSTDIPKGDAKPFKQAHVLVATRLMLETMMAAVPVLQYIYSRCFGSTRKPAIVKYLEELNVTIAQSLHGVAPLTIPSYEGDMDAWQCGHSAPLSFARNELKNSLQNNWSMRLGNIFIGYGQTQREVIVDIASVEEEKEALISRVEALHTVIVNEYDEDEDVGFRGQGKFLGHIHV</sequence>
<feature type="compositionally biased region" description="Polar residues" evidence="1">
    <location>
        <begin position="127"/>
        <end position="136"/>
    </location>
</feature>
<feature type="compositionally biased region" description="Polar residues" evidence="1">
    <location>
        <begin position="311"/>
        <end position="329"/>
    </location>
</feature>